<name>A0A412B0D7_9FIRM</name>
<sequence length="128" mass="14375">MDGVWPTVIICVVLALIAALAIRSYVKKLRNGCCGAGGDSEKRLRPPDRELSQYPYAWRIRIDGMSCKHCALRIENAFHEKDGFYAKVSLKNKEAIVYTKSKASRQELTGIVERAGYQLLSLEQAAER</sequence>
<gene>
    <name evidence="3" type="ORF">DWY99_02210</name>
</gene>
<dbReference type="AlphaFoldDB" id="A0A412B0D7"/>
<dbReference type="Gene3D" id="3.30.70.100">
    <property type="match status" value="1"/>
</dbReference>
<dbReference type="SUPFAM" id="SSF55008">
    <property type="entry name" value="HMA, heavy metal-associated domain"/>
    <property type="match status" value="1"/>
</dbReference>
<dbReference type="GO" id="GO:0046872">
    <property type="term" value="F:metal ion binding"/>
    <property type="evidence" value="ECO:0007669"/>
    <property type="project" value="InterPro"/>
</dbReference>
<accession>A0A412B0D7</accession>
<dbReference type="PROSITE" id="PS50846">
    <property type="entry name" value="HMA_2"/>
    <property type="match status" value="1"/>
</dbReference>
<feature type="domain" description="HMA" evidence="2">
    <location>
        <begin position="56"/>
        <end position="120"/>
    </location>
</feature>
<evidence type="ECO:0000259" key="2">
    <source>
        <dbReference type="PROSITE" id="PS50846"/>
    </source>
</evidence>
<keyword evidence="1" id="KW-0812">Transmembrane</keyword>
<evidence type="ECO:0000313" key="4">
    <source>
        <dbReference type="Proteomes" id="UP000284751"/>
    </source>
</evidence>
<dbReference type="CDD" id="cd00371">
    <property type="entry name" value="HMA"/>
    <property type="match status" value="1"/>
</dbReference>
<comment type="caution">
    <text evidence="3">The sequence shown here is derived from an EMBL/GenBank/DDBJ whole genome shotgun (WGS) entry which is preliminary data.</text>
</comment>
<reference evidence="3 4" key="1">
    <citation type="submission" date="2018-08" db="EMBL/GenBank/DDBJ databases">
        <title>A genome reference for cultivated species of the human gut microbiota.</title>
        <authorList>
            <person name="Zou Y."/>
            <person name="Xue W."/>
            <person name="Luo G."/>
        </authorList>
    </citation>
    <scope>NUCLEOTIDE SEQUENCE [LARGE SCALE GENOMIC DNA]</scope>
    <source>
        <strain evidence="3 4">AF28-26</strain>
    </source>
</reference>
<dbReference type="InterPro" id="IPR006121">
    <property type="entry name" value="HMA_dom"/>
</dbReference>
<evidence type="ECO:0000256" key="1">
    <source>
        <dbReference type="SAM" id="Phobius"/>
    </source>
</evidence>
<keyword evidence="1" id="KW-0472">Membrane</keyword>
<dbReference type="Proteomes" id="UP000284751">
    <property type="component" value="Unassembled WGS sequence"/>
</dbReference>
<keyword evidence="1" id="KW-1133">Transmembrane helix</keyword>
<evidence type="ECO:0000313" key="3">
    <source>
        <dbReference type="EMBL" id="RGQ43772.1"/>
    </source>
</evidence>
<dbReference type="InterPro" id="IPR036163">
    <property type="entry name" value="HMA_dom_sf"/>
</dbReference>
<proteinExistence type="predicted"/>
<dbReference type="EMBL" id="QRTC01000004">
    <property type="protein sequence ID" value="RGQ43772.1"/>
    <property type="molecule type" value="Genomic_DNA"/>
</dbReference>
<feature type="transmembrane region" description="Helical" evidence="1">
    <location>
        <begin position="6"/>
        <end position="22"/>
    </location>
</feature>
<protein>
    <submittedName>
        <fullName evidence="3">ATPase P</fullName>
    </submittedName>
</protein>
<organism evidence="3 4">
    <name type="scientific">[Clostridium] leptum</name>
    <dbReference type="NCBI Taxonomy" id="1535"/>
    <lineage>
        <taxon>Bacteria</taxon>
        <taxon>Bacillati</taxon>
        <taxon>Bacillota</taxon>
        <taxon>Clostridia</taxon>
        <taxon>Eubacteriales</taxon>
        <taxon>Oscillospiraceae</taxon>
        <taxon>Oscillospiraceae incertae sedis</taxon>
    </lineage>
</organism>